<evidence type="ECO:0000256" key="5">
    <source>
        <dbReference type="SAM" id="MobiDB-lite"/>
    </source>
</evidence>
<dbReference type="PANTHER" id="PTHR23527:SF1">
    <property type="entry name" value="BLL3282 PROTEIN"/>
    <property type="match status" value="1"/>
</dbReference>
<feature type="transmembrane region" description="Helical" evidence="6">
    <location>
        <begin position="244"/>
        <end position="272"/>
    </location>
</feature>
<feature type="region of interest" description="Disordered" evidence="5">
    <location>
        <begin position="1"/>
        <end position="37"/>
    </location>
</feature>
<evidence type="ECO:0000256" key="1">
    <source>
        <dbReference type="ARBA" id="ARBA00004651"/>
    </source>
</evidence>
<gene>
    <name evidence="8" type="ORF">GCM10009676_40060</name>
</gene>
<dbReference type="PANTHER" id="PTHR23527">
    <property type="entry name" value="BLL3282 PROTEIN"/>
    <property type="match status" value="1"/>
</dbReference>
<feature type="transmembrane region" description="Helical" evidence="6">
    <location>
        <begin position="402"/>
        <end position="420"/>
    </location>
</feature>
<dbReference type="InterPro" id="IPR011701">
    <property type="entry name" value="MFS"/>
</dbReference>
<evidence type="ECO:0000259" key="7">
    <source>
        <dbReference type="PROSITE" id="PS50850"/>
    </source>
</evidence>
<evidence type="ECO:0000256" key="4">
    <source>
        <dbReference type="ARBA" id="ARBA00023136"/>
    </source>
</evidence>
<feature type="transmembrane region" description="Helical" evidence="6">
    <location>
        <begin position="278"/>
        <end position="297"/>
    </location>
</feature>
<dbReference type="Pfam" id="PF07690">
    <property type="entry name" value="MFS_1"/>
    <property type="match status" value="1"/>
</dbReference>
<dbReference type="Gene3D" id="1.20.1250.20">
    <property type="entry name" value="MFS general substrate transporter like domains"/>
    <property type="match status" value="2"/>
</dbReference>
<protein>
    <submittedName>
        <fullName evidence="8">MFS transporter</fullName>
    </submittedName>
</protein>
<keyword evidence="9" id="KW-1185">Reference proteome</keyword>
<sequence length="427" mass="43582">MTRVGPPGDGGNLGSGDDDRDEGAEGAVRTGPADPGAGGSGRFRWRILALGLSAQTASCAFLFGIPFLVPAMQQAENLTLSQAGTVVVAPSIGLLLTLILWGAAADRYGERLVMGLGLGASGALLLAVGLAAPSLPVLFALLVAAGACTASVNAASGRVVMGWFSAAERGVAMGIRQTAQPIGVGIAALSLPVLAEHAGYRGALLLPAVLALAVAVLVAWLVVDPPRPEPDRTRPRRDRSPYRGATLWRVHGASALLVVPQFAVSAFAPVYLVTVHDWSALAAGAFLAVLQGLGALGRLAAGYWSDRAGSRLRPMRTLAVAAALVMLLLALGDATWSWLAVGALTLAAVITVSDNGLGFTASAELAGLSWAGRAMGVQNTTQNLAAVLTPPLLGLVIGDSRYALAFCVAAIFPVMAIRLTPVRGERG</sequence>
<organism evidence="8 9">
    <name type="scientific">Prauserella halophila</name>
    <dbReference type="NCBI Taxonomy" id="185641"/>
    <lineage>
        <taxon>Bacteria</taxon>
        <taxon>Bacillati</taxon>
        <taxon>Actinomycetota</taxon>
        <taxon>Actinomycetes</taxon>
        <taxon>Pseudonocardiales</taxon>
        <taxon>Pseudonocardiaceae</taxon>
        <taxon>Prauserella</taxon>
    </lineage>
</organism>
<dbReference type="PROSITE" id="PS50850">
    <property type="entry name" value="MFS"/>
    <property type="match status" value="1"/>
</dbReference>
<accession>A0ABN1WG75</accession>
<dbReference type="Proteomes" id="UP001500653">
    <property type="component" value="Unassembled WGS sequence"/>
</dbReference>
<evidence type="ECO:0000313" key="8">
    <source>
        <dbReference type="EMBL" id="GAA1249545.1"/>
    </source>
</evidence>
<keyword evidence="4 6" id="KW-0472">Membrane</keyword>
<feature type="transmembrane region" description="Helical" evidence="6">
    <location>
        <begin position="47"/>
        <end position="68"/>
    </location>
</feature>
<dbReference type="SUPFAM" id="SSF103473">
    <property type="entry name" value="MFS general substrate transporter"/>
    <property type="match status" value="1"/>
</dbReference>
<reference evidence="8 9" key="1">
    <citation type="journal article" date="2019" name="Int. J. Syst. Evol. Microbiol.">
        <title>The Global Catalogue of Microorganisms (GCM) 10K type strain sequencing project: providing services to taxonomists for standard genome sequencing and annotation.</title>
        <authorList>
            <consortium name="The Broad Institute Genomics Platform"/>
            <consortium name="The Broad Institute Genome Sequencing Center for Infectious Disease"/>
            <person name="Wu L."/>
            <person name="Ma J."/>
        </authorList>
    </citation>
    <scope>NUCLEOTIDE SEQUENCE [LARGE SCALE GENOMIC DNA]</scope>
    <source>
        <strain evidence="8 9">JCM 13023</strain>
    </source>
</reference>
<keyword evidence="3 6" id="KW-1133">Transmembrane helix</keyword>
<comment type="subcellular location">
    <subcellularLocation>
        <location evidence="1">Cell membrane</location>
        <topology evidence="1">Multi-pass membrane protein</topology>
    </subcellularLocation>
</comment>
<dbReference type="RefSeq" id="WP_253861608.1">
    <property type="nucleotide sequence ID" value="NZ_BAAALN010000017.1"/>
</dbReference>
<evidence type="ECO:0000313" key="9">
    <source>
        <dbReference type="Proteomes" id="UP001500653"/>
    </source>
</evidence>
<evidence type="ECO:0000256" key="6">
    <source>
        <dbReference type="SAM" id="Phobius"/>
    </source>
</evidence>
<dbReference type="EMBL" id="BAAALN010000017">
    <property type="protein sequence ID" value="GAA1249545.1"/>
    <property type="molecule type" value="Genomic_DNA"/>
</dbReference>
<evidence type="ECO:0000256" key="3">
    <source>
        <dbReference type="ARBA" id="ARBA00022989"/>
    </source>
</evidence>
<feature type="transmembrane region" description="Helical" evidence="6">
    <location>
        <begin position="318"/>
        <end position="339"/>
    </location>
</feature>
<dbReference type="InterPro" id="IPR036259">
    <property type="entry name" value="MFS_trans_sf"/>
</dbReference>
<feature type="transmembrane region" description="Helical" evidence="6">
    <location>
        <begin position="138"/>
        <end position="160"/>
    </location>
</feature>
<feature type="transmembrane region" description="Helical" evidence="6">
    <location>
        <begin position="80"/>
        <end position="101"/>
    </location>
</feature>
<dbReference type="InterPro" id="IPR052952">
    <property type="entry name" value="MFS-Transporter"/>
</dbReference>
<feature type="transmembrane region" description="Helical" evidence="6">
    <location>
        <begin position="204"/>
        <end position="223"/>
    </location>
</feature>
<name>A0ABN1WG75_9PSEU</name>
<dbReference type="InterPro" id="IPR020846">
    <property type="entry name" value="MFS_dom"/>
</dbReference>
<proteinExistence type="predicted"/>
<keyword evidence="2 6" id="KW-0812">Transmembrane</keyword>
<comment type="caution">
    <text evidence="8">The sequence shown here is derived from an EMBL/GenBank/DDBJ whole genome shotgun (WGS) entry which is preliminary data.</text>
</comment>
<feature type="domain" description="Major facilitator superfamily (MFS) profile" evidence="7">
    <location>
        <begin position="44"/>
        <end position="427"/>
    </location>
</feature>
<feature type="transmembrane region" description="Helical" evidence="6">
    <location>
        <begin position="181"/>
        <end position="198"/>
    </location>
</feature>
<evidence type="ECO:0000256" key="2">
    <source>
        <dbReference type="ARBA" id="ARBA00022692"/>
    </source>
</evidence>
<feature type="transmembrane region" description="Helical" evidence="6">
    <location>
        <begin position="113"/>
        <end position="132"/>
    </location>
</feature>